<evidence type="ECO:0000256" key="9">
    <source>
        <dbReference type="ARBA" id="ARBA00048988"/>
    </source>
</evidence>
<dbReference type="GO" id="GO:0003677">
    <property type="term" value="F:DNA binding"/>
    <property type="evidence" value="ECO:0007669"/>
    <property type="project" value="InterPro"/>
</dbReference>
<dbReference type="EC" id="5.6.2.4" evidence="8"/>
<dbReference type="PROSITE" id="PS51198">
    <property type="entry name" value="UVRD_HELICASE_ATP_BIND"/>
    <property type="match status" value="1"/>
</dbReference>
<dbReference type="Pfam" id="PF13361">
    <property type="entry name" value="UvrD_C"/>
    <property type="match status" value="1"/>
</dbReference>
<dbReference type="GO" id="GO:0005829">
    <property type="term" value="C:cytosol"/>
    <property type="evidence" value="ECO:0007669"/>
    <property type="project" value="TreeGrafter"/>
</dbReference>
<comment type="similarity">
    <text evidence="1">Belongs to the helicase family. UvrD subfamily.</text>
</comment>
<evidence type="ECO:0000256" key="2">
    <source>
        <dbReference type="ARBA" id="ARBA00022741"/>
    </source>
</evidence>
<sequence length="664" mass="76599">MKKFVLSKDDKSAVSYSISYENLLNEAQFEAVTHVDGPVLLVAGAGTGKTRTLIYRVARLVENGTDPSEILLLTFTRRAAHEMLRRASHILDERCRRVEGGTFHHYCSKILHRHAESIGYPDNFTIIDSQDAMEAVNLVRNRLDLPKRKSRFPKKSTLYFMFSSSINRQIPVRELVENEYPQFTVHIDLIEEIYAKYQEYKELNYVMDFDDLLVKTRDLLRDNDDLRNVIASRHRYVMVDEYQDTNALQAELTSLFSSVHHNVMAVGDDAQSIYSFRGADHKNMLAFPELFEGTKVIKLEENYRSTQRILDVANRVLEEAEEKFDKQLYTKNEEGDLPGLVKAANMNDQSRFVAQMILNLREQGYELSDTAVLFRNGRDSFDLEVVLNNKNIPYVKYGGQKFTEAAHVKDVLAHLRVLLNPKDLISWNRVLMLIDGIGPKTAEDLFQWAHTRGNPFEPDRAPNASEKYLVQLKALSELFAKLKKLDGSVTEQLQEVVSYYSVFCRKQFDDYPKRMKDLETFVDISGTYQSLNQLIEQLALDPIEATVIDTEASEKDESPLVLSTIHSSKGLEWRNVFLIQCLDGILPSGYAMDDPRQMDEEVRLLYVAVTRAKENLFITYPALFQSRYGDYFSQPSRFIEDIGERLLEPWLLVEEHENNNLLEE</sequence>
<protein>
    <recommendedName>
        <fullName evidence="8">DNA 3'-5' helicase</fullName>
        <ecNumber evidence="8">5.6.2.4</ecNumber>
    </recommendedName>
</protein>
<comment type="caution">
    <text evidence="13">The sequence shown here is derived from an EMBL/GenBank/DDBJ whole genome shotgun (WGS) entry which is preliminary data.</text>
</comment>
<comment type="catalytic activity">
    <reaction evidence="7">
        <text>Couples ATP hydrolysis with the unwinding of duplex DNA by translocating in the 3'-5' direction.</text>
        <dbReference type="EC" id="5.6.2.4"/>
    </reaction>
</comment>
<evidence type="ECO:0000256" key="5">
    <source>
        <dbReference type="ARBA" id="ARBA00022840"/>
    </source>
</evidence>
<dbReference type="InterPro" id="IPR027417">
    <property type="entry name" value="P-loop_NTPase"/>
</dbReference>
<evidence type="ECO:0000256" key="10">
    <source>
        <dbReference type="PROSITE-ProRule" id="PRU00560"/>
    </source>
</evidence>
<dbReference type="Proteomes" id="UP000245533">
    <property type="component" value="Unassembled WGS sequence"/>
</dbReference>
<gene>
    <name evidence="13" type="ORF">DDZ15_04655</name>
</gene>
<evidence type="ECO:0000259" key="11">
    <source>
        <dbReference type="PROSITE" id="PS51198"/>
    </source>
</evidence>
<evidence type="ECO:0000256" key="7">
    <source>
        <dbReference type="ARBA" id="ARBA00034617"/>
    </source>
</evidence>
<dbReference type="InterPro" id="IPR013986">
    <property type="entry name" value="DExx_box_DNA_helicase_dom_sf"/>
</dbReference>
<dbReference type="PANTHER" id="PTHR11070">
    <property type="entry name" value="UVRD / RECB / PCRA DNA HELICASE FAMILY MEMBER"/>
    <property type="match status" value="1"/>
</dbReference>
<dbReference type="RefSeq" id="WP_109645370.1">
    <property type="nucleotide sequence ID" value="NZ_QGGB01000003.1"/>
</dbReference>
<name>A0A316TT03_9BACT</name>
<dbReference type="PROSITE" id="PS51217">
    <property type="entry name" value="UVRD_HELICASE_CTER"/>
    <property type="match status" value="1"/>
</dbReference>
<dbReference type="CDD" id="cd17932">
    <property type="entry name" value="DEXQc_UvrD"/>
    <property type="match status" value="1"/>
</dbReference>
<dbReference type="Pfam" id="PF00580">
    <property type="entry name" value="UvrD-helicase"/>
    <property type="match status" value="1"/>
</dbReference>
<evidence type="ECO:0000256" key="3">
    <source>
        <dbReference type="ARBA" id="ARBA00022801"/>
    </source>
</evidence>
<dbReference type="InterPro" id="IPR000212">
    <property type="entry name" value="DNA_helicase_UvrD/REP"/>
</dbReference>
<keyword evidence="4 10" id="KW-0347">Helicase</keyword>
<accession>A0A316TT03</accession>
<evidence type="ECO:0000256" key="1">
    <source>
        <dbReference type="ARBA" id="ARBA00009922"/>
    </source>
</evidence>
<keyword evidence="6" id="KW-0413">Isomerase</keyword>
<evidence type="ECO:0000313" key="13">
    <source>
        <dbReference type="EMBL" id="PWN07550.1"/>
    </source>
</evidence>
<keyword evidence="14" id="KW-1185">Reference proteome</keyword>
<dbReference type="GO" id="GO:0016887">
    <property type="term" value="F:ATP hydrolysis activity"/>
    <property type="evidence" value="ECO:0007669"/>
    <property type="project" value="RHEA"/>
</dbReference>
<feature type="domain" description="UvrD-like helicase C-terminal" evidence="12">
    <location>
        <begin position="307"/>
        <end position="570"/>
    </location>
</feature>
<dbReference type="GO" id="GO:0000725">
    <property type="term" value="P:recombinational repair"/>
    <property type="evidence" value="ECO:0007669"/>
    <property type="project" value="TreeGrafter"/>
</dbReference>
<evidence type="ECO:0000259" key="12">
    <source>
        <dbReference type="PROSITE" id="PS51217"/>
    </source>
</evidence>
<proteinExistence type="inferred from homology"/>
<dbReference type="PANTHER" id="PTHR11070:SF3">
    <property type="entry name" value="DNA 3'-5' HELICASE"/>
    <property type="match status" value="1"/>
</dbReference>
<dbReference type="GO" id="GO:0005524">
    <property type="term" value="F:ATP binding"/>
    <property type="evidence" value="ECO:0007669"/>
    <property type="project" value="UniProtKB-UniRule"/>
</dbReference>
<dbReference type="GO" id="GO:0043138">
    <property type="term" value="F:3'-5' DNA helicase activity"/>
    <property type="evidence" value="ECO:0007669"/>
    <property type="project" value="UniProtKB-EC"/>
</dbReference>
<keyword evidence="5 10" id="KW-0067">ATP-binding</keyword>
<dbReference type="InterPro" id="IPR014016">
    <property type="entry name" value="UvrD-like_ATP-bd"/>
</dbReference>
<dbReference type="OrthoDB" id="9810135at2"/>
<feature type="domain" description="UvrD-like helicase ATP-binding" evidence="11">
    <location>
        <begin position="22"/>
        <end position="306"/>
    </location>
</feature>
<dbReference type="Gene3D" id="3.40.50.300">
    <property type="entry name" value="P-loop containing nucleotide triphosphate hydrolases"/>
    <property type="match status" value="2"/>
</dbReference>
<dbReference type="InterPro" id="IPR014017">
    <property type="entry name" value="DNA_helicase_UvrD-like_C"/>
</dbReference>
<dbReference type="Gene3D" id="1.10.10.160">
    <property type="match status" value="1"/>
</dbReference>
<keyword evidence="3 10" id="KW-0378">Hydrolase</keyword>
<dbReference type="EMBL" id="QGGB01000003">
    <property type="protein sequence ID" value="PWN07550.1"/>
    <property type="molecule type" value="Genomic_DNA"/>
</dbReference>
<reference evidence="13 14" key="1">
    <citation type="submission" date="2018-05" db="EMBL/GenBank/DDBJ databases">
        <title>Rhodohalobacter halophilus gen. nov., sp. nov., a moderately halophilic member of the family Balneolaceae.</title>
        <authorList>
            <person name="Liu Z.-W."/>
        </authorList>
    </citation>
    <scope>NUCLEOTIDE SEQUENCE [LARGE SCALE GENOMIC DNA]</scope>
    <source>
        <strain evidence="13 14">8A47</strain>
    </source>
</reference>
<organism evidence="13 14">
    <name type="scientific">Rhodohalobacter mucosus</name>
    <dbReference type="NCBI Taxonomy" id="2079485"/>
    <lineage>
        <taxon>Bacteria</taxon>
        <taxon>Pseudomonadati</taxon>
        <taxon>Balneolota</taxon>
        <taxon>Balneolia</taxon>
        <taxon>Balneolales</taxon>
        <taxon>Balneolaceae</taxon>
        <taxon>Rhodohalobacter</taxon>
    </lineage>
</organism>
<evidence type="ECO:0000256" key="8">
    <source>
        <dbReference type="ARBA" id="ARBA00034808"/>
    </source>
</evidence>
<evidence type="ECO:0000256" key="4">
    <source>
        <dbReference type="ARBA" id="ARBA00022806"/>
    </source>
</evidence>
<comment type="catalytic activity">
    <reaction evidence="9">
        <text>ATP + H2O = ADP + phosphate + H(+)</text>
        <dbReference type="Rhea" id="RHEA:13065"/>
        <dbReference type="ChEBI" id="CHEBI:15377"/>
        <dbReference type="ChEBI" id="CHEBI:15378"/>
        <dbReference type="ChEBI" id="CHEBI:30616"/>
        <dbReference type="ChEBI" id="CHEBI:43474"/>
        <dbReference type="ChEBI" id="CHEBI:456216"/>
        <dbReference type="EC" id="5.6.2.4"/>
    </reaction>
</comment>
<dbReference type="SUPFAM" id="SSF52540">
    <property type="entry name" value="P-loop containing nucleoside triphosphate hydrolases"/>
    <property type="match status" value="1"/>
</dbReference>
<evidence type="ECO:0000313" key="14">
    <source>
        <dbReference type="Proteomes" id="UP000245533"/>
    </source>
</evidence>
<dbReference type="Gene3D" id="1.10.486.10">
    <property type="entry name" value="PCRA, domain 4"/>
    <property type="match status" value="1"/>
</dbReference>
<keyword evidence="2 10" id="KW-0547">Nucleotide-binding</keyword>
<feature type="binding site" evidence="10">
    <location>
        <begin position="43"/>
        <end position="50"/>
    </location>
    <ligand>
        <name>ATP</name>
        <dbReference type="ChEBI" id="CHEBI:30616"/>
    </ligand>
</feature>
<evidence type="ECO:0000256" key="6">
    <source>
        <dbReference type="ARBA" id="ARBA00023235"/>
    </source>
</evidence>
<dbReference type="AlphaFoldDB" id="A0A316TT03"/>